<dbReference type="InParanoid" id="Q22NN7"/>
<protein>
    <submittedName>
        <fullName evidence="2">Transmembrane protein, putative</fullName>
    </submittedName>
</protein>
<keyword evidence="3" id="KW-1185">Reference proteome</keyword>
<dbReference type="HOGENOM" id="CLU_1339902_0_0_1"/>
<feature type="signal peptide" evidence="1">
    <location>
        <begin position="1"/>
        <end position="22"/>
    </location>
</feature>
<accession>Q22NN7</accession>
<evidence type="ECO:0000313" key="3">
    <source>
        <dbReference type="Proteomes" id="UP000009168"/>
    </source>
</evidence>
<dbReference type="GeneID" id="7823496"/>
<dbReference type="AlphaFoldDB" id="Q22NN7"/>
<evidence type="ECO:0000313" key="2">
    <source>
        <dbReference type="EMBL" id="EAR86748.2"/>
    </source>
</evidence>
<dbReference type="KEGG" id="tet:TTHERM_00198120"/>
<reference evidence="3" key="1">
    <citation type="journal article" date="2006" name="PLoS Biol.">
        <title>Macronuclear genome sequence of the ciliate Tetrahymena thermophila, a model eukaryote.</title>
        <authorList>
            <person name="Eisen J.A."/>
            <person name="Coyne R.S."/>
            <person name="Wu M."/>
            <person name="Wu D."/>
            <person name="Thiagarajan M."/>
            <person name="Wortman J.R."/>
            <person name="Badger J.H."/>
            <person name="Ren Q."/>
            <person name="Amedeo P."/>
            <person name="Jones K.M."/>
            <person name="Tallon L.J."/>
            <person name="Delcher A.L."/>
            <person name="Salzberg S.L."/>
            <person name="Silva J.C."/>
            <person name="Haas B.J."/>
            <person name="Majoros W.H."/>
            <person name="Farzad M."/>
            <person name="Carlton J.M."/>
            <person name="Smith R.K. Jr."/>
            <person name="Garg J."/>
            <person name="Pearlman R.E."/>
            <person name="Karrer K.M."/>
            <person name="Sun L."/>
            <person name="Manning G."/>
            <person name="Elde N.C."/>
            <person name="Turkewitz A.P."/>
            <person name="Asai D.J."/>
            <person name="Wilkes D.E."/>
            <person name="Wang Y."/>
            <person name="Cai H."/>
            <person name="Collins K."/>
            <person name="Stewart B.A."/>
            <person name="Lee S.R."/>
            <person name="Wilamowska K."/>
            <person name="Weinberg Z."/>
            <person name="Ruzzo W.L."/>
            <person name="Wloga D."/>
            <person name="Gaertig J."/>
            <person name="Frankel J."/>
            <person name="Tsao C.-C."/>
            <person name="Gorovsky M.A."/>
            <person name="Keeling P.J."/>
            <person name="Waller R.F."/>
            <person name="Patron N.J."/>
            <person name="Cherry J.M."/>
            <person name="Stover N.A."/>
            <person name="Krieger C.J."/>
            <person name="del Toro C."/>
            <person name="Ryder H.F."/>
            <person name="Williamson S.C."/>
            <person name="Barbeau R.A."/>
            <person name="Hamilton E.P."/>
            <person name="Orias E."/>
        </authorList>
    </citation>
    <scope>NUCLEOTIDE SEQUENCE [LARGE SCALE GENOMIC DNA]</scope>
    <source>
        <strain evidence="3">SB210</strain>
    </source>
</reference>
<keyword evidence="1" id="KW-0732">Signal</keyword>
<proteinExistence type="predicted"/>
<organism evidence="2 3">
    <name type="scientific">Tetrahymena thermophila (strain SB210)</name>
    <dbReference type="NCBI Taxonomy" id="312017"/>
    <lineage>
        <taxon>Eukaryota</taxon>
        <taxon>Sar</taxon>
        <taxon>Alveolata</taxon>
        <taxon>Ciliophora</taxon>
        <taxon>Intramacronucleata</taxon>
        <taxon>Oligohymenophorea</taxon>
        <taxon>Hymenostomatida</taxon>
        <taxon>Tetrahymenina</taxon>
        <taxon>Tetrahymenidae</taxon>
        <taxon>Tetrahymena</taxon>
    </lineage>
</organism>
<dbReference type="Proteomes" id="UP000009168">
    <property type="component" value="Unassembled WGS sequence"/>
</dbReference>
<keyword evidence="2" id="KW-0472">Membrane</keyword>
<gene>
    <name evidence="2" type="ORF">TTHERM_00198120</name>
</gene>
<dbReference type="EMBL" id="GG662857">
    <property type="protein sequence ID" value="EAR86748.2"/>
    <property type="molecule type" value="Genomic_DNA"/>
</dbReference>
<keyword evidence="2" id="KW-0812">Transmembrane</keyword>
<dbReference type="RefSeq" id="XP_001006993.2">
    <property type="nucleotide sequence ID" value="XM_001006993.2"/>
</dbReference>
<evidence type="ECO:0000256" key="1">
    <source>
        <dbReference type="SAM" id="SignalP"/>
    </source>
</evidence>
<sequence>MKTNILILALVILSYFIGETTAMGFYQNQLKGQFTQIPCLHIEEKIKKERTQYHAFNYCLSSKRFMFSMKDLSGYEYQYQSPCIPSGQRSHLLKYNQEDFFYGISQDC</sequence>
<name>Q22NN7_TETTS</name>
<feature type="chain" id="PRO_5004201079" evidence="1">
    <location>
        <begin position="23"/>
        <end position="108"/>
    </location>
</feature>